<reference evidence="2" key="1">
    <citation type="journal article" date="2005" name="Nature">
        <title>The map-based sequence of the rice genome.</title>
        <authorList>
            <consortium name="International rice genome sequencing project (IRGSP)"/>
            <person name="Matsumoto T."/>
            <person name="Wu J."/>
            <person name="Kanamori H."/>
            <person name="Katayose Y."/>
            <person name="Fujisawa M."/>
            <person name="Namiki N."/>
            <person name="Mizuno H."/>
            <person name="Yamamoto K."/>
            <person name="Antonio B.A."/>
            <person name="Baba T."/>
            <person name="Sakata K."/>
            <person name="Nagamura Y."/>
            <person name="Aoki H."/>
            <person name="Arikawa K."/>
            <person name="Arita K."/>
            <person name="Bito T."/>
            <person name="Chiden Y."/>
            <person name="Fujitsuka N."/>
            <person name="Fukunaka R."/>
            <person name="Hamada M."/>
            <person name="Harada C."/>
            <person name="Hayashi A."/>
            <person name="Hijishita S."/>
            <person name="Honda M."/>
            <person name="Hosokawa S."/>
            <person name="Ichikawa Y."/>
            <person name="Idonuma A."/>
            <person name="Iijima M."/>
            <person name="Ikeda M."/>
            <person name="Ikeno M."/>
            <person name="Ito K."/>
            <person name="Ito S."/>
            <person name="Ito T."/>
            <person name="Ito Y."/>
            <person name="Ito Y."/>
            <person name="Iwabuchi A."/>
            <person name="Kamiya K."/>
            <person name="Karasawa W."/>
            <person name="Kurita K."/>
            <person name="Katagiri S."/>
            <person name="Kikuta A."/>
            <person name="Kobayashi H."/>
            <person name="Kobayashi N."/>
            <person name="Machita K."/>
            <person name="Maehara T."/>
            <person name="Masukawa M."/>
            <person name="Mizubayashi T."/>
            <person name="Mukai Y."/>
            <person name="Nagasaki H."/>
            <person name="Nagata Y."/>
            <person name="Naito S."/>
            <person name="Nakashima M."/>
            <person name="Nakama Y."/>
            <person name="Nakamichi Y."/>
            <person name="Nakamura M."/>
            <person name="Meguro A."/>
            <person name="Negishi M."/>
            <person name="Ohta I."/>
            <person name="Ohta T."/>
            <person name="Okamoto M."/>
            <person name="Ono N."/>
            <person name="Saji S."/>
            <person name="Sakaguchi M."/>
            <person name="Sakai K."/>
            <person name="Shibata M."/>
            <person name="Shimokawa T."/>
            <person name="Song J."/>
            <person name="Takazaki Y."/>
            <person name="Terasawa K."/>
            <person name="Tsugane M."/>
            <person name="Tsuji K."/>
            <person name="Ueda S."/>
            <person name="Waki K."/>
            <person name="Yamagata H."/>
            <person name="Yamamoto M."/>
            <person name="Yamamoto S."/>
            <person name="Yamane H."/>
            <person name="Yoshiki S."/>
            <person name="Yoshihara R."/>
            <person name="Yukawa K."/>
            <person name="Zhong H."/>
            <person name="Yano M."/>
            <person name="Yuan Q."/>
            <person name="Ouyang S."/>
            <person name="Liu J."/>
            <person name="Jones K.M."/>
            <person name="Gansberger K."/>
            <person name="Moffat K."/>
            <person name="Hill J."/>
            <person name="Bera J."/>
            <person name="Fadrosh D."/>
            <person name="Jin S."/>
            <person name="Johri S."/>
            <person name="Kim M."/>
            <person name="Overton L."/>
            <person name="Reardon M."/>
            <person name="Tsitrin T."/>
            <person name="Vuong H."/>
            <person name="Weaver B."/>
            <person name="Ciecko A."/>
            <person name="Tallon L."/>
            <person name="Jackson J."/>
            <person name="Pai G."/>
            <person name="Aken S.V."/>
            <person name="Utterback T."/>
            <person name="Reidmuller S."/>
            <person name="Feldblyum T."/>
            <person name="Hsiao J."/>
            <person name="Zismann V."/>
            <person name="Iobst S."/>
            <person name="de Vazeille A.R."/>
            <person name="Buell C.R."/>
            <person name="Ying K."/>
            <person name="Li Y."/>
            <person name="Lu T."/>
            <person name="Huang Y."/>
            <person name="Zhao Q."/>
            <person name="Feng Q."/>
            <person name="Zhang L."/>
            <person name="Zhu J."/>
            <person name="Weng Q."/>
            <person name="Mu J."/>
            <person name="Lu Y."/>
            <person name="Fan D."/>
            <person name="Liu Y."/>
            <person name="Guan J."/>
            <person name="Zhang Y."/>
            <person name="Yu S."/>
            <person name="Liu X."/>
            <person name="Zhang Y."/>
            <person name="Hong G."/>
            <person name="Han B."/>
            <person name="Choisne N."/>
            <person name="Demange N."/>
            <person name="Orjeda G."/>
            <person name="Samain S."/>
            <person name="Cattolico L."/>
            <person name="Pelletier E."/>
            <person name="Couloux A."/>
            <person name="Segurens B."/>
            <person name="Wincker P."/>
            <person name="D'Hont A."/>
            <person name="Scarpelli C."/>
            <person name="Weissenbach J."/>
            <person name="Salanoubat M."/>
            <person name="Quetier F."/>
            <person name="Yu Y."/>
            <person name="Kim H.R."/>
            <person name="Rambo T."/>
            <person name="Currie J."/>
            <person name="Collura K."/>
            <person name="Luo M."/>
            <person name="Yang T."/>
            <person name="Ammiraju J.S.S."/>
            <person name="Engler F."/>
            <person name="Soderlund C."/>
            <person name="Wing R.A."/>
            <person name="Palmer L.E."/>
            <person name="de la Bastide M."/>
            <person name="Spiegel L."/>
            <person name="Nascimento L."/>
            <person name="Zutavern T."/>
            <person name="O'Shaughnessy A."/>
            <person name="Dike S."/>
            <person name="Dedhia N."/>
            <person name="Preston R."/>
            <person name="Balija V."/>
            <person name="McCombie W.R."/>
            <person name="Chow T."/>
            <person name="Chen H."/>
            <person name="Chung M."/>
            <person name="Chen C."/>
            <person name="Shaw J."/>
            <person name="Wu H."/>
            <person name="Hsiao K."/>
            <person name="Chao Y."/>
            <person name="Chu M."/>
            <person name="Cheng C."/>
            <person name="Hour A."/>
            <person name="Lee P."/>
            <person name="Lin S."/>
            <person name="Lin Y."/>
            <person name="Liou J."/>
            <person name="Liu S."/>
            <person name="Hsing Y."/>
            <person name="Raghuvanshi S."/>
            <person name="Mohanty A."/>
            <person name="Bharti A.K."/>
            <person name="Gaur A."/>
            <person name="Gupta V."/>
            <person name="Kumar D."/>
            <person name="Ravi V."/>
            <person name="Vij S."/>
            <person name="Kapur A."/>
            <person name="Khurana P."/>
            <person name="Khurana P."/>
            <person name="Khurana J.P."/>
            <person name="Tyagi A.K."/>
            <person name="Gaikwad K."/>
            <person name="Singh A."/>
            <person name="Dalal V."/>
            <person name="Srivastava S."/>
            <person name="Dixit A."/>
            <person name="Pal A.K."/>
            <person name="Ghazi I.A."/>
            <person name="Yadav M."/>
            <person name="Pandit A."/>
            <person name="Bhargava A."/>
            <person name="Sureshbabu K."/>
            <person name="Batra K."/>
            <person name="Sharma T.R."/>
            <person name="Mohapatra T."/>
            <person name="Singh N.K."/>
            <person name="Messing J."/>
            <person name="Nelson A.B."/>
            <person name="Fuks G."/>
            <person name="Kavchok S."/>
            <person name="Keizer G."/>
            <person name="Linton E."/>
            <person name="Llaca V."/>
            <person name="Song R."/>
            <person name="Tanyolac B."/>
            <person name="Young S."/>
            <person name="Ho-Il K."/>
            <person name="Hahn J.H."/>
            <person name="Sangsakoo G."/>
            <person name="Vanavichit A."/>
            <person name="de Mattos Luiz.A.T."/>
            <person name="Zimmer P.D."/>
            <person name="Malone G."/>
            <person name="Dellagostin O."/>
            <person name="de Oliveira A.C."/>
            <person name="Bevan M."/>
            <person name="Bancroft I."/>
            <person name="Minx P."/>
            <person name="Cordum H."/>
            <person name="Wilson R."/>
            <person name="Cheng Z."/>
            <person name="Jin W."/>
            <person name="Jiang J."/>
            <person name="Leong S.A."/>
            <person name="Iwama H."/>
            <person name="Gojobori T."/>
            <person name="Itoh T."/>
            <person name="Niimura Y."/>
            <person name="Fujii Y."/>
            <person name="Habara T."/>
            <person name="Sakai H."/>
            <person name="Sato Y."/>
            <person name="Wilson G."/>
            <person name="Kumar K."/>
            <person name="McCouch S."/>
            <person name="Juretic N."/>
            <person name="Hoen D."/>
            <person name="Wright S."/>
            <person name="Bruskiewich R."/>
            <person name="Bureau T."/>
            <person name="Miyao A."/>
            <person name="Hirochika H."/>
            <person name="Nishikawa T."/>
            <person name="Kadowaki K."/>
            <person name="Sugiura M."/>
            <person name="Burr B."/>
            <person name="Sasaki T."/>
        </authorList>
    </citation>
    <scope>NUCLEOTIDE SEQUENCE [LARGE SCALE GENOMIC DNA]</scope>
    <source>
        <strain evidence="2">cv. Nipponbare</strain>
    </source>
</reference>
<dbReference type="EMBL" id="AC145387">
    <property type="protein sequence ID" value="AAR88602.1"/>
    <property type="molecule type" value="Genomic_DNA"/>
</dbReference>
<sequence length="76" mass="8084">MTFKVKSVDSRYGTPSPSNGSIGLFHEVMFLVMPAFIAEDQVAIVPKLCGHVLGVVEDHNVAAEEAKAKIMVVLGG</sequence>
<dbReference type="AlphaFoldDB" id="Q75GC1"/>
<evidence type="ECO:0000313" key="1">
    <source>
        <dbReference type="EMBL" id="AAR88602.1"/>
    </source>
</evidence>
<protein>
    <submittedName>
        <fullName evidence="1">Uncharacterized protein</fullName>
    </submittedName>
</protein>
<dbReference type="Proteomes" id="UP000000763">
    <property type="component" value="Chromosome 3"/>
</dbReference>
<proteinExistence type="predicted"/>
<evidence type="ECO:0000313" key="2">
    <source>
        <dbReference type="Proteomes" id="UP000000763"/>
    </source>
</evidence>
<organism evidence="1 2">
    <name type="scientific">Oryza sativa subsp. japonica</name>
    <name type="common">Rice</name>
    <dbReference type="NCBI Taxonomy" id="39947"/>
    <lineage>
        <taxon>Eukaryota</taxon>
        <taxon>Viridiplantae</taxon>
        <taxon>Streptophyta</taxon>
        <taxon>Embryophyta</taxon>
        <taxon>Tracheophyta</taxon>
        <taxon>Spermatophyta</taxon>
        <taxon>Magnoliopsida</taxon>
        <taxon>Liliopsida</taxon>
        <taxon>Poales</taxon>
        <taxon>Poaceae</taxon>
        <taxon>BOP clade</taxon>
        <taxon>Oryzoideae</taxon>
        <taxon>Oryzeae</taxon>
        <taxon>Oryzinae</taxon>
        <taxon>Oryza</taxon>
        <taxon>Oryza sativa</taxon>
    </lineage>
</organism>
<reference evidence="2" key="2">
    <citation type="journal article" date="2008" name="Nucleic Acids Res.">
        <title>The rice annotation project database (RAP-DB): 2008 update.</title>
        <authorList>
            <consortium name="The rice annotation project (RAP)"/>
        </authorList>
    </citation>
    <scope>GENOME REANNOTATION</scope>
    <source>
        <strain evidence="2">cv. Nipponbare</strain>
    </source>
</reference>
<name>Q75GC1_ORYSJ</name>
<accession>Q75GC1</accession>
<gene>
    <name evidence="1" type="primary">OSJNBb0031A14.4</name>
</gene>